<evidence type="ECO:0000313" key="4">
    <source>
        <dbReference type="EMBL" id="KAK3214045.1"/>
    </source>
</evidence>
<comment type="similarity">
    <text evidence="2">Belongs to the NAD(P)-dependent epimerase/dehydratase family. Dihydroflavonol-4-reductase subfamily.</text>
</comment>
<reference evidence="4 5" key="1">
    <citation type="submission" date="2021-02" db="EMBL/GenBank/DDBJ databases">
        <title>Genome assembly of Pseudopithomyces chartarum.</title>
        <authorList>
            <person name="Jauregui R."/>
            <person name="Singh J."/>
            <person name="Voisey C."/>
        </authorList>
    </citation>
    <scope>NUCLEOTIDE SEQUENCE [LARGE SCALE GENOMIC DNA]</scope>
    <source>
        <strain evidence="4 5">AGR01</strain>
    </source>
</reference>
<dbReference type="PANTHER" id="PTHR10366:SF564">
    <property type="entry name" value="STEROL-4-ALPHA-CARBOXYLATE 3-DEHYDROGENASE, DECARBOXYLATING"/>
    <property type="match status" value="1"/>
</dbReference>
<comment type="caution">
    <text evidence="4">The sequence shown here is derived from an EMBL/GenBank/DDBJ whole genome shotgun (WGS) entry which is preliminary data.</text>
</comment>
<keyword evidence="1" id="KW-0560">Oxidoreductase</keyword>
<dbReference type="Gene3D" id="3.40.50.720">
    <property type="entry name" value="NAD(P)-binding Rossmann-like Domain"/>
    <property type="match status" value="1"/>
</dbReference>
<feature type="domain" description="NAD-dependent epimerase/dehydratase" evidence="3">
    <location>
        <begin position="10"/>
        <end position="262"/>
    </location>
</feature>
<dbReference type="EMBL" id="WVTA01000004">
    <property type="protein sequence ID" value="KAK3214045.1"/>
    <property type="molecule type" value="Genomic_DNA"/>
</dbReference>
<gene>
    <name evidence="4" type="ORF">GRF29_28g1825850</name>
</gene>
<proteinExistence type="inferred from homology"/>
<accession>A0AAN6M091</accession>
<keyword evidence="5" id="KW-1185">Reference proteome</keyword>
<evidence type="ECO:0000256" key="2">
    <source>
        <dbReference type="ARBA" id="ARBA00023445"/>
    </source>
</evidence>
<name>A0AAN6M091_9PLEO</name>
<dbReference type="InterPro" id="IPR001509">
    <property type="entry name" value="Epimerase_deHydtase"/>
</dbReference>
<dbReference type="PANTHER" id="PTHR10366">
    <property type="entry name" value="NAD DEPENDENT EPIMERASE/DEHYDRATASE"/>
    <property type="match status" value="1"/>
</dbReference>
<sequence>MTLVVDRGLVAITGANGTIGYASTVYALQKGYRVRCIVRSADAIKTLTDGPSLQEFVDRIDYKLVPDNTLPGSYDSALAGVQFVIHVAGVWPTPDKHPDNDIYFPFVKSMENVLSAALQSSTVKRVVFTQAGAAMVHPGDGDNLGTAMDIPLDEYTPVDSRLLSLSPPLASVHHAYCAAKAQCMTKLKTFRASKENPFSIVQVIPGTVMGPSELIKTRSECRKKMDRMSRALLFNEPKPRYLFGFVHVEDCARIHVEALDAEKIPEEELPDWLIAAAPSDKSKNGEETWREAGDVIATAFAEDADNGLLKIGRTNMPINMPYYVASTLTEATLLGDARFKNLNDCIKEVAEWYRSLPE</sequence>
<evidence type="ECO:0000259" key="3">
    <source>
        <dbReference type="Pfam" id="PF01370"/>
    </source>
</evidence>
<dbReference type="GO" id="GO:0016616">
    <property type="term" value="F:oxidoreductase activity, acting on the CH-OH group of donors, NAD or NADP as acceptor"/>
    <property type="evidence" value="ECO:0007669"/>
    <property type="project" value="TreeGrafter"/>
</dbReference>
<evidence type="ECO:0000256" key="1">
    <source>
        <dbReference type="ARBA" id="ARBA00023002"/>
    </source>
</evidence>
<dbReference type="SUPFAM" id="SSF51735">
    <property type="entry name" value="NAD(P)-binding Rossmann-fold domains"/>
    <property type="match status" value="1"/>
</dbReference>
<dbReference type="InterPro" id="IPR036291">
    <property type="entry name" value="NAD(P)-bd_dom_sf"/>
</dbReference>
<dbReference type="Pfam" id="PF01370">
    <property type="entry name" value="Epimerase"/>
    <property type="match status" value="1"/>
</dbReference>
<dbReference type="InterPro" id="IPR050425">
    <property type="entry name" value="NAD(P)_dehydrat-like"/>
</dbReference>
<organism evidence="4 5">
    <name type="scientific">Pseudopithomyces chartarum</name>
    <dbReference type="NCBI Taxonomy" id="1892770"/>
    <lineage>
        <taxon>Eukaryota</taxon>
        <taxon>Fungi</taxon>
        <taxon>Dikarya</taxon>
        <taxon>Ascomycota</taxon>
        <taxon>Pezizomycotina</taxon>
        <taxon>Dothideomycetes</taxon>
        <taxon>Pleosporomycetidae</taxon>
        <taxon>Pleosporales</taxon>
        <taxon>Massarineae</taxon>
        <taxon>Didymosphaeriaceae</taxon>
        <taxon>Pseudopithomyces</taxon>
    </lineage>
</organism>
<dbReference type="Proteomes" id="UP001280581">
    <property type="component" value="Unassembled WGS sequence"/>
</dbReference>
<dbReference type="AlphaFoldDB" id="A0AAN6M091"/>
<protein>
    <recommendedName>
        <fullName evidence="3">NAD-dependent epimerase/dehydratase domain-containing protein</fullName>
    </recommendedName>
</protein>
<evidence type="ECO:0000313" key="5">
    <source>
        <dbReference type="Proteomes" id="UP001280581"/>
    </source>
</evidence>